<dbReference type="PANTHER" id="PTHR36154">
    <property type="entry name" value="DNA-BINDING TRANSCRIPTIONAL ACTIVATOR ALPA"/>
    <property type="match status" value="1"/>
</dbReference>
<protein>
    <submittedName>
        <fullName evidence="1">AlpA family phage regulatory protein</fullName>
    </submittedName>
</protein>
<gene>
    <name evidence="1" type="ORF">PWJ79_00205</name>
</gene>
<dbReference type="PANTHER" id="PTHR36154:SF1">
    <property type="entry name" value="DNA-BINDING TRANSCRIPTIONAL ACTIVATOR ALPA"/>
    <property type="match status" value="1"/>
</dbReference>
<dbReference type="Gene3D" id="1.10.238.160">
    <property type="match status" value="1"/>
</dbReference>
<name>A0AAQ3C0M1_EDWPI</name>
<evidence type="ECO:0000313" key="2">
    <source>
        <dbReference type="Proteomes" id="UP001223683"/>
    </source>
</evidence>
<accession>A0AAQ3C0M1</accession>
<reference evidence="1" key="1">
    <citation type="submission" date="2022-10" db="EMBL/GenBank/DDBJ databases">
        <title>Complete genome of Ep21-8.</title>
        <authorList>
            <person name="Kang Y.-R."/>
            <person name="Kim D.-H."/>
        </authorList>
    </citation>
    <scope>NUCLEOTIDE SEQUENCE</scope>
    <source>
        <strain evidence="1">Ep21-8</strain>
    </source>
</reference>
<dbReference type="Pfam" id="PF05930">
    <property type="entry name" value="Phage_AlpA"/>
    <property type="match status" value="1"/>
</dbReference>
<dbReference type="GeneID" id="72526937"/>
<organism evidence="1 2">
    <name type="scientific">Edwardsiella piscicida</name>
    <dbReference type="NCBI Taxonomy" id="1263550"/>
    <lineage>
        <taxon>Bacteria</taxon>
        <taxon>Pseudomonadati</taxon>
        <taxon>Pseudomonadota</taxon>
        <taxon>Gammaproteobacteria</taxon>
        <taxon>Enterobacterales</taxon>
        <taxon>Hafniaceae</taxon>
        <taxon>Edwardsiella</taxon>
    </lineage>
</organism>
<proteinExistence type="predicted"/>
<dbReference type="InterPro" id="IPR052931">
    <property type="entry name" value="Prophage_regulatory_activator"/>
</dbReference>
<evidence type="ECO:0000313" key="1">
    <source>
        <dbReference type="EMBL" id="WDU91134.1"/>
    </source>
</evidence>
<dbReference type="RefSeq" id="WP_012846924.1">
    <property type="nucleotide sequence ID" value="NC_013508.1"/>
</dbReference>
<dbReference type="Proteomes" id="UP001223683">
    <property type="component" value="Chromosome"/>
</dbReference>
<dbReference type="InterPro" id="IPR010260">
    <property type="entry name" value="AlpA"/>
</dbReference>
<dbReference type="EMBL" id="CP118390">
    <property type="protein sequence ID" value="WDU91134.1"/>
    <property type="molecule type" value="Genomic_DNA"/>
</dbReference>
<sequence>MYQERILRKKEVLQRIGISNASLYRLIAKGLFPTGIKLTGQEGRAVGWLSSDIDNWISNRERVK</sequence>
<dbReference type="AlphaFoldDB" id="A0AAQ3C0M1"/>